<dbReference type="InterPro" id="IPR018356">
    <property type="entry name" value="Tscrpt_reg_HTH_DeoR_CS"/>
</dbReference>
<dbReference type="SUPFAM" id="SSF100950">
    <property type="entry name" value="NagB/RpiA/CoA transferase-like"/>
    <property type="match status" value="1"/>
</dbReference>
<dbReference type="InterPro" id="IPR001034">
    <property type="entry name" value="DeoR_HTH"/>
</dbReference>
<evidence type="ECO:0000313" key="6">
    <source>
        <dbReference type="Proteomes" id="UP000037530"/>
    </source>
</evidence>
<feature type="domain" description="HTH deoR-type" evidence="4">
    <location>
        <begin position="2"/>
        <end position="57"/>
    </location>
</feature>
<dbReference type="Proteomes" id="UP000037530">
    <property type="component" value="Unassembled WGS sequence"/>
</dbReference>
<dbReference type="Pfam" id="PF00455">
    <property type="entry name" value="DeoRC"/>
    <property type="match status" value="1"/>
</dbReference>
<evidence type="ECO:0000256" key="1">
    <source>
        <dbReference type="ARBA" id="ARBA00023015"/>
    </source>
</evidence>
<name>A0A0M0HXG6_9VIBR</name>
<dbReference type="PROSITE" id="PS00894">
    <property type="entry name" value="HTH_DEOR_1"/>
    <property type="match status" value="1"/>
</dbReference>
<keyword evidence="2" id="KW-0238">DNA-binding</keyword>
<dbReference type="InterPro" id="IPR036388">
    <property type="entry name" value="WH-like_DNA-bd_sf"/>
</dbReference>
<dbReference type="EMBL" id="LHPI01000019">
    <property type="protein sequence ID" value="KOO06333.1"/>
    <property type="molecule type" value="Genomic_DNA"/>
</dbReference>
<evidence type="ECO:0000313" key="5">
    <source>
        <dbReference type="EMBL" id="KOO06333.1"/>
    </source>
</evidence>
<dbReference type="Gene3D" id="3.40.50.1360">
    <property type="match status" value="1"/>
</dbReference>
<dbReference type="STRING" id="171383.AKJ31_17710"/>
<dbReference type="SUPFAM" id="SSF46785">
    <property type="entry name" value="Winged helix' DNA-binding domain"/>
    <property type="match status" value="1"/>
</dbReference>
<dbReference type="Pfam" id="PF08220">
    <property type="entry name" value="HTH_DeoR"/>
    <property type="match status" value="1"/>
</dbReference>
<dbReference type="OrthoDB" id="9816363at2"/>
<dbReference type="AlphaFoldDB" id="A0A0M0HXG6"/>
<gene>
    <name evidence="5" type="ORF">AKJ31_17710</name>
</gene>
<dbReference type="InterPro" id="IPR014036">
    <property type="entry name" value="DeoR-like_C"/>
</dbReference>
<dbReference type="PRINTS" id="PR00037">
    <property type="entry name" value="HTHLACR"/>
</dbReference>
<dbReference type="Gene3D" id="1.10.10.10">
    <property type="entry name" value="Winged helix-like DNA-binding domain superfamily/Winged helix DNA-binding domain"/>
    <property type="match status" value="1"/>
</dbReference>
<dbReference type="PROSITE" id="PS51000">
    <property type="entry name" value="HTH_DEOR_2"/>
    <property type="match status" value="1"/>
</dbReference>
<dbReference type="InterPro" id="IPR050313">
    <property type="entry name" value="Carb_Metab_HTH_regulators"/>
</dbReference>
<dbReference type="GO" id="GO:0003677">
    <property type="term" value="F:DNA binding"/>
    <property type="evidence" value="ECO:0007669"/>
    <property type="project" value="UniProtKB-KW"/>
</dbReference>
<accession>A0A0M0HXG6</accession>
<dbReference type="PATRIC" id="fig|171383.3.peg.3616"/>
<proteinExistence type="predicted"/>
<sequence length="251" mass="27875">MKNQRVEQIIEYLKHHNLVTVDDLVKVVAASPATIRRDLVKLDEQGVITRTHGGVSLNRFVANQPTTNEKMLRSIREKQNIADAATEMVKAGDSVVLDAGTTSMALVRNLIHLPLRVITVDLHIALYLSEYKQIEVIIAGGTVDHSSQSTIGEHGRQLLRSINPDVAFLTCNSWSVEKGITTPTEEKAALKRDIIVNSNRRVLISDSSKYGAYSLYKACDLTDITHIVTDDNLDIQAQDQIRAKNIELILV</sequence>
<evidence type="ECO:0000259" key="4">
    <source>
        <dbReference type="PROSITE" id="PS51000"/>
    </source>
</evidence>
<reference evidence="6" key="1">
    <citation type="submission" date="2015-08" db="EMBL/GenBank/DDBJ databases">
        <title>Vibrio galatheae sp. nov., a novel member of the Vibrionaceae family isolated from the Solomon Islands.</title>
        <authorList>
            <person name="Giubergia S."/>
            <person name="Machado H."/>
            <person name="Mateiu R.V."/>
            <person name="Gram L."/>
        </authorList>
    </citation>
    <scope>NUCLEOTIDE SEQUENCE [LARGE SCALE GENOMIC DNA]</scope>
    <source>
        <strain evidence="6">DSM 19134</strain>
    </source>
</reference>
<evidence type="ECO:0000256" key="3">
    <source>
        <dbReference type="ARBA" id="ARBA00023163"/>
    </source>
</evidence>
<dbReference type="GO" id="GO:0003700">
    <property type="term" value="F:DNA-binding transcription factor activity"/>
    <property type="evidence" value="ECO:0007669"/>
    <property type="project" value="InterPro"/>
</dbReference>
<dbReference type="InterPro" id="IPR036390">
    <property type="entry name" value="WH_DNA-bd_sf"/>
</dbReference>
<protein>
    <submittedName>
        <fullName evidence="5">DeoR faimly transcriptional regulator</fullName>
    </submittedName>
</protein>
<organism evidence="5 6">
    <name type="scientific">Vibrio hepatarius</name>
    <dbReference type="NCBI Taxonomy" id="171383"/>
    <lineage>
        <taxon>Bacteria</taxon>
        <taxon>Pseudomonadati</taxon>
        <taxon>Pseudomonadota</taxon>
        <taxon>Gammaproteobacteria</taxon>
        <taxon>Vibrionales</taxon>
        <taxon>Vibrionaceae</taxon>
        <taxon>Vibrio</taxon>
        <taxon>Vibrio oreintalis group</taxon>
    </lineage>
</organism>
<keyword evidence="3" id="KW-0804">Transcription</keyword>
<dbReference type="SMART" id="SM01134">
    <property type="entry name" value="DeoRC"/>
    <property type="match status" value="1"/>
</dbReference>
<dbReference type="SMART" id="SM00420">
    <property type="entry name" value="HTH_DEOR"/>
    <property type="match status" value="1"/>
</dbReference>
<evidence type="ECO:0000256" key="2">
    <source>
        <dbReference type="ARBA" id="ARBA00023125"/>
    </source>
</evidence>
<keyword evidence="1" id="KW-0805">Transcription regulation</keyword>
<comment type="caution">
    <text evidence="5">The sequence shown here is derived from an EMBL/GenBank/DDBJ whole genome shotgun (WGS) entry which is preliminary data.</text>
</comment>
<dbReference type="PANTHER" id="PTHR30363:SF46">
    <property type="entry name" value="LYSR FAMILY TRANSCRIPTIONAL REGULATOR"/>
    <property type="match status" value="1"/>
</dbReference>
<dbReference type="PANTHER" id="PTHR30363">
    <property type="entry name" value="HTH-TYPE TRANSCRIPTIONAL REGULATOR SRLR-RELATED"/>
    <property type="match status" value="1"/>
</dbReference>
<keyword evidence="6" id="KW-1185">Reference proteome</keyword>
<dbReference type="RefSeq" id="WP_053410407.1">
    <property type="nucleotide sequence ID" value="NZ_LHPI01000019.1"/>
</dbReference>
<dbReference type="InterPro" id="IPR037171">
    <property type="entry name" value="NagB/RpiA_transferase-like"/>
</dbReference>